<evidence type="ECO:0000256" key="3">
    <source>
        <dbReference type="ARBA" id="ARBA00022741"/>
    </source>
</evidence>
<keyword evidence="3" id="KW-0547">Nucleotide-binding</keyword>
<keyword evidence="4 7" id="KW-0067">ATP-binding</keyword>
<dbReference type="InterPro" id="IPR017871">
    <property type="entry name" value="ABC_transporter-like_CS"/>
</dbReference>
<dbReference type="InterPro" id="IPR003439">
    <property type="entry name" value="ABC_transporter-like_ATP-bd"/>
</dbReference>
<name>A0A4D7B000_9HYPH</name>
<evidence type="ECO:0000313" key="7">
    <source>
        <dbReference type="EMBL" id="QCI66939.1"/>
    </source>
</evidence>
<organism evidence="7 8">
    <name type="scientific">Phreatobacter stygius</name>
    <dbReference type="NCBI Taxonomy" id="1940610"/>
    <lineage>
        <taxon>Bacteria</taxon>
        <taxon>Pseudomonadati</taxon>
        <taxon>Pseudomonadota</taxon>
        <taxon>Alphaproteobacteria</taxon>
        <taxon>Hyphomicrobiales</taxon>
        <taxon>Phreatobacteraceae</taxon>
        <taxon>Phreatobacter</taxon>
    </lineage>
</organism>
<dbReference type="PROSITE" id="PS00211">
    <property type="entry name" value="ABC_TRANSPORTER_1"/>
    <property type="match status" value="1"/>
</dbReference>
<dbReference type="GO" id="GO:0016887">
    <property type="term" value="F:ATP hydrolysis activity"/>
    <property type="evidence" value="ECO:0007669"/>
    <property type="project" value="InterPro"/>
</dbReference>
<keyword evidence="2" id="KW-0813">Transport</keyword>
<evidence type="ECO:0000256" key="2">
    <source>
        <dbReference type="ARBA" id="ARBA00022448"/>
    </source>
</evidence>
<dbReference type="GO" id="GO:0015807">
    <property type="term" value="P:L-amino acid transport"/>
    <property type="evidence" value="ECO:0007669"/>
    <property type="project" value="TreeGrafter"/>
</dbReference>
<keyword evidence="5" id="KW-0029">Amino-acid transport</keyword>
<dbReference type="OrthoDB" id="7846240at2"/>
<dbReference type="PANTHER" id="PTHR43820:SF2">
    <property type="entry name" value="ABC TRANSPORTER ATP-BINDING PROTEIN"/>
    <property type="match status" value="1"/>
</dbReference>
<evidence type="ECO:0000259" key="6">
    <source>
        <dbReference type="PROSITE" id="PS50893"/>
    </source>
</evidence>
<dbReference type="Proteomes" id="UP000298781">
    <property type="component" value="Chromosome"/>
</dbReference>
<evidence type="ECO:0000256" key="4">
    <source>
        <dbReference type="ARBA" id="ARBA00022840"/>
    </source>
</evidence>
<dbReference type="CDD" id="cd03224">
    <property type="entry name" value="ABC_TM1139_LivF_branched"/>
    <property type="match status" value="1"/>
</dbReference>
<dbReference type="PROSITE" id="PS50893">
    <property type="entry name" value="ABC_TRANSPORTER_2"/>
    <property type="match status" value="1"/>
</dbReference>
<keyword evidence="8" id="KW-1185">Reference proteome</keyword>
<accession>A0A4D7B000</accession>
<dbReference type="SMART" id="SM00382">
    <property type="entry name" value="AAA"/>
    <property type="match status" value="1"/>
</dbReference>
<dbReference type="PANTHER" id="PTHR43820">
    <property type="entry name" value="HIGH-AFFINITY BRANCHED-CHAIN AMINO ACID TRANSPORT ATP-BINDING PROTEIN LIVF"/>
    <property type="match status" value="1"/>
</dbReference>
<dbReference type="InterPro" id="IPR027417">
    <property type="entry name" value="P-loop_NTPase"/>
</dbReference>
<dbReference type="Pfam" id="PF00005">
    <property type="entry name" value="ABC_tran"/>
    <property type="match status" value="1"/>
</dbReference>
<dbReference type="InterPro" id="IPR003593">
    <property type="entry name" value="AAA+_ATPase"/>
</dbReference>
<gene>
    <name evidence="7" type="ORF">E8M01_23460</name>
</gene>
<dbReference type="EMBL" id="CP039690">
    <property type="protein sequence ID" value="QCI66939.1"/>
    <property type="molecule type" value="Genomic_DNA"/>
</dbReference>
<dbReference type="InterPro" id="IPR052156">
    <property type="entry name" value="BCAA_Transport_ATP-bd_LivF"/>
</dbReference>
<protein>
    <submittedName>
        <fullName evidence="7">ABC transporter ATP-binding protein</fullName>
    </submittedName>
</protein>
<evidence type="ECO:0000313" key="8">
    <source>
        <dbReference type="Proteomes" id="UP000298781"/>
    </source>
</evidence>
<dbReference type="AlphaFoldDB" id="A0A4D7B000"/>
<dbReference type="Gene3D" id="3.40.50.300">
    <property type="entry name" value="P-loop containing nucleotide triphosphate hydrolases"/>
    <property type="match status" value="1"/>
</dbReference>
<sequence length="233" mass="25195">MTALVLKDCDVFYGKAQALHGASIDVADGEVVSLIGRNGAGKSTLLKAAIGLNPLARGQRLVGGVDASAMKPYELGRLGIAFVPENRRIFPNLTVEENLTIATVMGRTGPWTLKRVHQLFPRLEERRLSGGDTLSGGEQQMLAIGRGLLTNPKVLLLDEPTEGLAPLIVESLIEAIRMINAEGVAILLVEQNLRVPLKLAQRQFVIDNGRMVWSGTTGELQANRERIESLISV</sequence>
<dbReference type="KEGG" id="pstg:E8M01_23460"/>
<proteinExistence type="inferred from homology"/>
<dbReference type="GO" id="GO:0015658">
    <property type="term" value="F:branched-chain amino acid transmembrane transporter activity"/>
    <property type="evidence" value="ECO:0007669"/>
    <property type="project" value="TreeGrafter"/>
</dbReference>
<dbReference type="SUPFAM" id="SSF52540">
    <property type="entry name" value="P-loop containing nucleoside triphosphate hydrolases"/>
    <property type="match status" value="1"/>
</dbReference>
<dbReference type="RefSeq" id="WP_136962377.1">
    <property type="nucleotide sequence ID" value="NZ_CP039690.1"/>
</dbReference>
<comment type="similarity">
    <text evidence="1">Belongs to the ABC transporter superfamily.</text>
</comment>
<evidence type="ECO:0000256" key="1">
    <source>
        <dbReference type="ARBA" id="ARBA00005417"/>
    </source>
</evidence>
<reference evidence="7 8" key="1">
    <citation type="submission" date="2019-04" db="EMBL/GenBank/DDBJ databases">
        <title>Phreatobacter aquaticus sp. nov.</title>
        <authorList>
            <person name="Choi A."/>
        </authorList>
    </citation>
    <scope>NUCLEOTIDE SEQUENCE [LARGE SCALE GENOMIC DNA]</scope>
    <source>
        <strain evidence="7 8">KCTC 52518</strain>
    </source>
</reference>
<dbReference type="GO" id="GO:0005524">
    <property type="term" value="F:ATP binding"/>
    <property type="evidence" value="ECO:0007669"/>
    <property type="project" value="UniProtKB-KW"/>
</dbReference>
<evidence type="ECO:0000256" key="5">
    <source>
        <dbReference type="ARBA" id="ARBA00022970"/>
    </source>
</evidence>
<feature type="domain" description="ABC transporter" evidence="6">
    <location>
        <begin position="4"/>
        <end position="233"/>
    </location>
</feature>